<sequence length="166" mass="19099">MLLVIIILAFISILLLVSLKRLQKRFDPIEIFLLFMFNSYNGQNFFYLLSSPYQHLRVVEKHLSFWSARIHYGIVLPVLLMWVMYVLRGSGKLSLKISLCILWIIAGVLMDKMLLVVGVLESKGGDWYPSVDMVIAMIVLCTGIYFMDILPSILRREKVIKGEGDI</sequence>
<keyword evidence="1" id="KW-0812">Transmembrane</keyword>
<evidence type="ECO:0000313" key="3">
    <source>
        <dbReference type="Proteomes" id="UP001589738"/>
    </source>
</evidence>
<feature type="transmembrane region" description="Helical" evidence="1">
    <location>
        <begin position="127"/>
        <end position="147"/>
    </location>
</feature>
<organism evidence="2 3">
    <name type="scientific">Robertmurraya beringensis</name>
    <dbReference type="NCBI Taxonomy" id="641660"/>
    <lineage>
        <taxon>Bacteria</taxon>
        <taxon>Bacillati</taxon>
        <taxon>Bacillota</taxon>
        <taxon>Bacilli</taxon>
        <taxon>Bacillales</taxon>
        <taxon>Bacillaceae</taxon>
        <taxon>Robertmurraya</taxon>
    </lineage>
</organism>
<keyword evidence="1" id="KW-0472">Membrane</keyword>
<dbReference type="EMBL" id="JBHLUU010000083">
    <property type="protein sequence ID" value="MFC0476027.1"/>
    <property type="molecule type" value="Genomic_DNA"/>
</dbReference>
<evidence type="ECO:0008006" key="4">
    <source>
        <dbReference type="Google" id="ProtNLM"/>
    </source>
</evidence>
<name>A0ABV6KSR4_9BACI</name>
<protein>
    <recommendedName>
        <fullName evidence="4">NADH dehydrogenase subunit 4</fullName>
    </recommendedName>
</protein>
<feature type="transmembrane region" description="Helical" evidence="1">
    <location>
        <begin position="99"/>
        <end position="121"/>
    </location>
</feature>
<feature type="transmembrane region" description="Helical" evidence="1">
    <location>
        <begin position="6"/>
        <end position="22"/>
    </location>
</feature>
<accession>A0ABV6KSR4</accession>
<keyword evidence="1" id="KW-1133">Transmembrane helix</keyword>
<feature type="transmembrane region" description="Helical" evidence="1">
    <location>
        <begin position="70"/>
        <end position="87"/>
    </location>
</feature>
<comment type="caution">
    <text evidence="2">The sequence shown here is derived from an EMBL/GenBank/DDBJ whole genome shotgun (WGS) entry which is preliminary data.</text>
</comment>
<evidence type="ECO:0000256" key="1">
    <source>
        <dbReference type="SAM" id="Phobius"/>
    </source>
</evidence>
<proteinExistence type="predicted"/>
<dbReference type="Proteomes" id="UP001589738">
    <property type="component" value="Unassembled WGS sequence"/>
</dbReference>
<keyword evidence="3" id="KW-1185">Reference proteome</keyword>
<evidence type="ECO:0000313" key="2">
    <source>
        <dbReference type="EMBL" id="MFC0476027.1"/>
    </source>
</evidence>
<reference evidence="2 3" key="1">
    <citation type="submission" date="2024-09" db="EMBL/GenBank/DDBJ databases">
        <authorList>
            <person name="Sun Q."/>
            <person name="Mori K."/>
        </authorList>
    </citation>
    <scope>NUCLEOTIDE SEQUENCE [LARGE SCALE GENOMIC DNA]</scope>
    <source>
        <strain evidence="2 3">CGMCC 1.9126</strain>
    </source>
</reference>
<dbReference type="RefSeq" id="WP_377058277.1">
    <property type="nucleotide sequence ID" value="NZ_JBHLUU010000083.1"/>
</dbReference>
<feature type="transmembrane region" description="Helical" evidence="1">
    <location>
        <begin position="29"/>
        <end position="50"/>
    </location>
</feature>
<gene>
    <name evidence="2" type="ORF">ACFFHF_12345</name>
</gene>